<evidence type="ECO:0000256" key="1">
    <source>
        <dbReference type="SAM" id="Phobius"/>
    </source>
</evidence>
<dbReference type="AlphaFoldDB" id="A0A1Q9E5J2"/>
<comment type="caution">
    <text evidence="2">The sequence shown here is derived from an EMBL/GenBank/DDBJ whole genome shotgun (WGS) entry which is preliminary data.</text>
</comment>
<keyword evidence="1" id="KW-0472">Membrane</keyword>
<feature type="transmembrane region" description="Helical" evidence="1">
    <location>
        <begin position="512"/>
        <end position="530"/>
    </location>
</feature>
<dbReference type="EMBL" id="LSRX01000257">
    <property type="protein sequence ID" value="OLQ02690.1"/>
    <property type="molecule type" value="Genomic_DNA"/>
</dbReference>
<feature type="transmembrane region" description="Helical" evidence="1">
    <location>
        <begin position="381"/>
        <end position="403"/>
    </location>
</feature>
<evidence type="ECO:0000313" key="3">
    <source>
        <dbReference type="Proteomes" id="UP000186817"/>
    </source>
</evidence>
<feature type="transmembrane region" description="Helical" evidence="1">
    <location>
        <begin position="355"/>
        <end position="375"/>
    </location>
</feature>
<reference evidence="2 3" key="1">
    <citation type="submission" date="2016-02" db="EMBL/GenBank/DDBJ databases">
        <title>Genome analysis of coral dinoflagellate symbionts highlights evolutionary adaptations to a symbiotic lifestyle.</title>
        <authorList>
            <person name="Aranda M."/>
            <person name="Li Y."/>
            <person name="Liew Y.J."/>
            <person name="Baumgarten S."/>
            <person name="Simakov O."/>
            <person name="Wilson M."/>
            <person name="Piel J."/>
            <person name="Ashoor H."/>
            <person name="Bougouffa S."/>
            <person name="Bajic V.B."/>
            <person name="Ryu T."/>
            <person name="Ravasi T."/>
            <person name="Bayer T."/>
            <person name="Micklem G."/>
            <person name="Kim H."/>
            <person name="Bhak J."/>
            <person name="Lajeunesse T.C."/>
            <person name="Voolstra C.R."/>
        </authorList>
    </citation>
    <scope>NUCLEOTIDE SEQUENCE [LARGE SCALE GENOMIC DNA]</scope>
    <source>
        <strain evidence="2 3">CCMP2467</strain>
    </source>
</reference>
<keyword evidence="1" id="KW-0812">Transmembrane</keyword>
<sequence length="570" mass="63221">MGSSLKQGRFWDPLCPESAAAHGMARNGDSLMLARTNMEEASDLAALLATSTPASVEVPTVPGLPPPRWARSAYDRGIEEIHDALDLFWAFGGCLRLQLTYECTWCYTPSVYAVGCGMYSKLVSTGHGKGKAAHQSHELCRWLQETKVMDGVIGINGLVTDGDINLVSQMMHLTLTADMLDVIVEINRQHWDNIPEVVTVYGEGELRDASRSLGPARKHFLLTTPSEIPEEIALEGPGWVGKPENRELDQPVEVMADLLPEMIGKPQVPKMDASEEDWEELYSSLISQMVPSRDEIVRATPAYRVLQCMGRPLRVRGGELYALSCPTTRIASFWSHSWHGPTWFKILTLFAVKNGMAAAALSTTSAVLMGILYSAGALPDFFGQLGWCSFIAAVTYSCTFVLWQNRQPVFVDRICIPTYDETIKGEALISLGAFLKCADSMLVLWDPSFMDRLWCMFEIGAFLHSRKRGRKPLLTIRPTVLGPMVVAIVAELVLINAILTFSWRWIGALKEFYLAVFALCSVPMVLLIHAGRGYCRKIAKLQEDMAHFNIENLTSYCCTVDPWPSPSSPC</sequence>
<proteinExistence type="predicted"/>
<keyword evidence="1" id="KW-1133">Transmembrane helix</keyword>
<dbReference type="OrthoDB" id="425208at2759"/>
<name>A0A1Q9E5J2_SYMMI</name>
<feature type="transmembrane region" description="Helical" evidence="1">
    <location>
        <begin position="480"/>
        <end position="506"/>
    </location>
</feature>
<evidence type="ECO:0000313" key="2">
    <source>
        <dbReference type="EMBL" id="OLQ02690.1"/>
    </source>
</evidence>
<gene>
    <name evidence="2" type="ORF">AK812_SmicGene14427</name>
</gene>
<accession>A0A1Q9E5J2</accession>
<protein>
    <submittedName>
        <fullName evidence="2">Uncharacterized protein</fullName>
    </submittedName>
</protein>
<dbReference type="Proteomes" id="UP000186817">
    <property type="component" value="Unassembled WGS sequence"/>
</dbReference>
<organism evidence="2 3">
    <name type="scientific">Symbiodinium microadriaticum</name>
    <name type="common">Dinoflagellate</name>
    <name type="synonym">Zooxanthella microadriatica</name>
    <dbReference type="NCBI Taxonomy" id="2951"/>
    <lineage>
        <taxon>Eukaryota</taxon>
        <taxon>Sar</taxon>
        <taxon>Alveolata</taxon>
        <taxon>Dinophyceae</taxon>
        <taxon>Suessiales</taxon>
        <taxon>Symbiodiniaceae</taxon>
        <taxon>Symbiodinium</taxon>
    </lineage>
</organism>
<keyword evidence="3" id="KW-1185">Reference proteome</keyword>